<feature type="transmembrane region" description="Helical" evidence="8">
    <location>
        <begin position="89"/>
        <end position="108"/>
    </location>
</feature>
<dbReference type="InterPro" id="IPR051788">
    <property type="entry name" value="MFS_Transporter"/>
</dbReference>
<evidence type="ECO:0000313" key="10">
    <source>
        <dbReference type="EMBL" id="KAF3796964.1"/>
    </source>
</evidence>
<dbReference type="RefSeq" id="XP_045256128.1">
    <property type="nucleotide sequence ID" value="XM_045405403.1"/>
</dbReference>
<dbReference type="InterPro" id="IPR011701">
    <property type="entry name" value="MFS"/>
</dbReference>
<keyword evidence="4 8" id="KW-0812">Transmembrane</keyword>
<dbReference type="InterPro" id="IPR020846">
    <property type="entry name" value="MFS_dom"/>
</dbReference>
<dbReference type="GeneID" id="69012530"/>
<organism evidence="10 11">
    <name type="scientific">Colletotrichum gloeosporioides</name>
    <name type="common">Anthracnose fungus</name>
    <name type="synonym">Glomerella cingulata</name>
    <dbReference type="NCBI Taxonomy" id="474922"/>
    <lineage>
        <taxon>Eukaryota</taxon>
        <taxon>Fungi</taxon>
        <taxon>Dikarya</taxon>
        <taxon>Ascomycota</taxon>
        <taxon>Pezizomycotina</taxon>
        <taxon>Sordariomycetes</taxon>
        <taxon>Hypocreomycetidae</taxon>
        <taxon>Glomerellales</taxon>
        <taxon>Glomerellaceae</taxon>
        <taxon>Colletotrichum</taxon>
        <taxon>Colletotrichum gloeosporioides species complex</taxon>
    </lineage>
</organism>
<dbReference type="PROSITE" id="PS50850">
    <property type="entry name" value="MFS"/>
    <property type="match status" value="1"/>
</dbReference>
<feature type="transmembrane region" description="Helical" evidence="8">
    <location>
        <begin position="354"/>
        <end position="374"/>
    </location>
</feature>
<dbReference type="Pfam" id="PF07690">
    <property type="entry name" value="MFS_1"/>
    <property type="match status" value="1"/>
</dbReference>
<feature type="transmembrane region" description="Helical" evidence="8">
    <location>
        <begin position="298"/>
        <end position="318"/>
    </location>
</feature>
<feature type="transmembrane region" description="Helical" evidence="8">
    <location>
        <begin position="419"/>
        <end position="440"/>
    </location>
</feature>
<comment type="caution">
    <text evidence="10">The sequence shown here is derived from an EMBL/GenBank/DDBJ whole genome shotgun (WGS) entry which is preliminary data.</text>
</comment>
<dbReference type="AlphaFoldDB" id="A0A8H8WN48"/>
<evidence type="ECO:0000313" key="11">
    <source>
        <dbReference type="Proteomes" id="UP000613401"/>
    </source>
</evidence>
<dbReference type="Proteomes" id="UP000613401">
    <property type="component" value="Unassembled WGS sequence"/>
</dbReference>
<dbReference type="GO" id="GO:0022857">
    <property type="term" value="F:transmembrane transporter activity"/>
    <property type="evidence" value="ECO:0007669"/>
    <property type="project" value="InterPro"/>
</dbReference>
<dbReference type="GO" id="GO:0012505">
    <property type="term" value="C:endomembrane system"/>
    <property type="evidence" value="ECO:0007669"/>
    <property type="project" value="UniProtKB-SubCell"/>
</dbReference>
<feature type="transmembrane region" description="Helical" evidence="8">
    <location>
        <begin position="52"/>
        <end position="77"/>
    </location>
</feature>
<feature type="transmembrane region" description="Helical" evidence="8">
    <location>
        <begin position="265"/>
        <end position="286"/>
    </location>
</feature>
<keyword evidence="11" id="KW-1185">Reference proteome</keyword>
<feature type="transmembrane region" description="Helical" evidence="8">
    <location>
        <begin position="330"/>
        <end position="348"/>
    </location>
</feature>
<feature type="transmembrane region" description="Helical" evidence="8">
    <location>
        <begin position="179"/>
        <end position="199"/>
    </location>
</feature>
<proteinExistence type="inferred from homology"/>
<protein>
    <recommendedName>
        <fullName evidence="9">Major facilitator superfamily (MFS) profile domain-containing protein</fullName>
    </recommendedName>
</protein>
<keyword evidence="5 8" id="KW-1133">Transmembrane helix</keyword>
<dbReference type="FunFam" id="1.20.1250.20:FF:000286">
    <property type="entry name" value="MFS efflux transporter"/>
    <property type="match status" value="1"/>
</dbReference>
<reference evidence="10" key="2">
    <citation type="submission" date="2020-03" db="EMBL/GenBank/DDBJ databases">
        <authorList>
            <person name="Fu F.-F."/>
            <person name="Chen J."/>
        </authorList>
    </citation>
    <scope>NUCLEOTIDE SEQUENCE</scope>
    <source>
        <strain evidence="10">Lc1</strain>
    </source>
</reference>
<dbReference type="SUPFAM" id="SSF103473">
    <property type="entry name" value="MFS general substrate transporter"/>
    <property type="match status" value="1"/>
</dbReference>
<feature type="domain" description="Major facilitator superfamily (MFS) profile" evidence="9">
    <location>
        <begin position="55"/>
        <end position="444"/>
    </location>
</feature>
<gene>
    <name evidence="10" type="ORF">GCG54_00005379</name>
</gene>
<keyword evidence="6 8" id="KW-0472">Membrane</keyword>
<evidence type="ECO:0000256" key="7">
    <source>
        <dbReference type="SAM" id="MobiDB-lite"/>
    </source>
</evidence>
<evidence type="ECO:0000256" key="3">
    <source>
        <dbReference type="ARBA" id="ARBA00022448"/>
    </source>
</evidence>
<evidence type="ECO:0000256" key="4">
    <source>
        <dbReference type="ARBA" id="ARBA00022692"/>
    </source>
</evidence>
<evidence type="ECO:0000256" key="5">
    <source>
        <dbReference type="ARBA" id="ARBA00022989"/>
    </source>
</evidence>
<dbReference type="PANTHER" id="PTHR23514">
    <property type="entry name" value="BYPASS OF STOP CODON PROTEIN 6"/>
    <property type="match status" value="1"/>
</dbReference>
<feature type="transmembrane region" description="Helical" evidence="8">
    <location>
        <begin position="144"/>
        <end position="167"/>
    </location>
</feature>
<accession>A0A8H8WN48</accession>
<keyword evidence="3" id="KW-0813">Transport</keyword>
<dbReference type="EMBL" id="WVTB01000120">
    <property type="protein sequence ID" value="KAF3796964.1"/>
    <property type="molecule type" value="Genomic_DNA"/>
</dbReference>
<dbReference type="Gene3D" id="1.20.1250.20">
    <property type="entry name" value="MFS general substrate transporter like domains"/>
    <property type="match status" value="2"/>
</dbReference>
<dbReference type="PANTHER" id="PTHR23514:SF3">
    <property type="entry name" value="BYPASS OF STOP CODON PROTEIN 6"/>
    <property type="match status" value="1"/>
</dbReference>
<comment type="subcellular location">
    <subcellularLocation>
        <location evidence="1">Endomembrane system</location>
        <topology evidence="1">Multi-pass membrane protein</topology>
    </subcellularLocation>
</comment>
<comment type="similarity">
    <text evidence="2">Belongs to the major facilitator superfamily.</text>
</comment>
<feature type="transmembrane region" description="Helical" evidence="8">
    <location>
        <begin position="386"/>
        <end position="407"/>
    </location>
</feature>
<evidence type="ECO:0000256" key="6">
    <source>
        <dbReference type="ARBA" id="ARBA00023136"/>
    </source>
</evidence>
<feature type="region of interest" description="Disordered" evidence="7">
    <location>
        <begin position="1"/>
        <end position="21"/>
    </location>
</feature>
<evidence type="ECO:0000256" key="8">
    <source>
        <dbReference type="SAM" id="Phobius"/>
    </source>
</evidence>
<feature type="transmembrane region" description="Helical" evidence="8">
    <location>
        <begin position="120"/>
        <end position="138"/>
    </location>
</feature>
<dbReference type="GO" id="GO:0016020">
    <property type="term" value="C:membrane"/>
    <property type="evidence" value="ECO:0007669"/>
    <property type="project" value="TreeGrafter"/>
</dbReference>
<feature type="transmembrane region" description="Helical" evidence="8">
    <location>
        <begin position="211"/>
        <end position="231"/>
    </location>
</feature>
<dbReference type="InterPro" id="IPR036259">
    <property type="entry name" value="MFS_trans_sf"/>
</dbReference>
<reference evidence="10" key="1">
    <citation type="journal article" date="2020" name="Phytopathology">
        <title>Genome sequence and comparative analysis of Colletotrichum gloeosporioides isolated from Liriodendron leaves.</title>
        <authorList>
            <person name="Fu F.F."/>
            <person name="Hao Z."/>
            <person name="Wang P."/>
            <person name="Lu Y."/>
            <person name="Xue L.J."/>
            <person name="Wei G."/>
            <person name="Tian Y."/>
            <person name="Baishi H."/>
            <person name="Xu H."/>
            <person name="Shi J."/>
            <person name="Cheng T."/>
            <person name="Wang G."/>
            <person name="Yi Y."/>
            <person name="Chen J."/>
        </authorList>
    </citation>
    <scope>NUCLEOTIDE SEQUENCE</scope>
    <source>
        <strain evidence="10">Lc1</strain>
    </source>
</reference>
<evidence type="ECO:0000256" key="2">
    <source>
        <dbReference type="ARBA" id="ARBA00008335"/>
    </source>
</evidence>
<name>A0A8H8WN48_COLGL</name>
<evidence type="ECO:0000256" key="1">
    <source>
        <dbReference type="ARBA" id="ARBA00004127"/>
    </source>
</evidence>
<sequence length="444" mass="47869">MPPKPHRPTSSRTGETEPLLEPATQAHLAEDGLLDSNRGSQTSTDDIPEERAILRIVAAAWSFAVVGLFTSTTGAVIPHLEESYQLTDIQVSALFLVGPIGYVIASYLNDSVHAKFGQRGIAVIGPLCHLLYAAVAAARPPFPVFLMGAAAGAFGVGLVDGSWCAWFAALDNANTLSGLLHGSFSTGAAICPYLVGLMLSEDGGLWYRWYYVLRSQTAAAAIESGILCWAFRRENAERYHKSKLYQEIASDPASKGAIFKYKATWVYAGYLLIYVGAECTISGWIVAFMLRVRHASTYASSICSSAFWAGMAAGRLMLGVVTDKLGVKRAVVLYLIFAPVFTLLFIFVRVLWFSVVIMALLGFVMGPLFPSAIVQLVNLLPKELHVAAVSFVASLGQVGGALLPYMLGAITQVAGLETFQYMLLVQFGILFIIWIPSFGLSSGQ</sequence>
<evidence type="ECO:0000259" key="9">
    <source>
        <dbReference type="PROSITE" id="PS50850"/>
    </source>
</evidence>